<accession>A0A380WHF5</accession>
<dbReference type="RefSeq" id="WP_115730711.1">
    <property type="nucleotide sequence ID" value="NZ_BAAAVY010000010.1"/>
</dbReference>
<reference evidence="1 2" key="1">
    <citation type="submission" date="2018-06" db="EMBL/GenBank/DDBJ databases">
        <authorList>
            <consortium name="Pathogen Informatics"/>
            <person name="Doyle S."/>
        </authorList>
    </citation>
    <scope>NUCLEOTIDE SEQUENCE [LARGE SCALE GENOMIC DNA]</scope>
    <source>
        <strain evidence="1 2">NCTC10684</strain>
    </source>
</reference>
<protein>
    <submittedName>
        <fullName evidence="1">Rhamnan synthesis protein F</fullName>
    </submittedName>
</protein>
<dbReference type="Proteomes" id="UP000254701">
    <property type="component" value="Unassembled WGS sequence"/>
</dbReference>
<sequence>MPKLRPLHSLKKRIAKFRYHDLEVIRAKFNRRFGREEPYQVHQGERHHPGGVYAIFLIWQPKETPWYVDNALASLDDVQANVILVVNHDLSAERLLDLKQRCSKIVIRNNAGFDIGGYRDATLHLLENAEPVRLLYLNDSVYFFKKGLTPLFQELVNSRADVAGSFENWEYTYHIQSFCFSVGHDIIASSEFARFWEEYLPVNSRLWAIRRGEIAFSEAILPIAKSVTSIYTPNKIRHHVSEIDLNKVESTNIYICRGQRLPSSSFKEESHTGLVSKICEHIAMRSQIHTAGFLYKKYLDCPLMKRDLLYRLQFDIYEIEHNLVDVGHEGHLVEILSDMKRKGPGYQLRSTKKRLFEQGII</sequence>
<evidence type="ECO:0000313" key="1">
    <source>
        <dbReference type="EMBL" id="SUU88360.1"/>
    </source>
</evidence>
<dbReference type="EMBL" id="UFSM01000001">
    <property type="protein sequence ID" value="SUU88360.1"/>
    <property type="molecule type" value="Genomic_DNA"/>
</dbReference>
<dbReference type="InterPro" id="IPR007739">
    <property type="entry name" value="RgpF"/>
</dbReference>
<name>A0A380WHF5_AMIAI</name>
<evidence type="ECO:0000313" key="2">
    <source>
        <dbReference type="Proteomes" id="UP000254701"/>
    </source>
</evidence>
<gene>
    <name evidence="1" type="ORF">NCTC10684_01572</name>
</gene>
<dbReference type="OrthoDB" id="7220105at2"/>
<proteinExistence type="predicted"/>
<dbReference type="Pfam" id="PF05045">
    <property type="entry name" value="RgpF"/>
    <property type="match status" value="1"/>
</dbReference>
<organism evidence="1 2">
    <name type="scientific">Aminobacter aminovorans</name>
    <name type="common">Chelatobacter heintzii</name>
    <dbReference type="NCBI Taxonomy" id="83263"/>
    <lineage>
        <taxon>Bacteria</taxon>
        <taxon>Pseudomonadati</taxon>
        <taxon>Pseudomonadota</taxon>
        <taxon>Alphaproteobacteria</taxon>
        <taxon>Hyphomicrobiales</taxon>
        <taxon>Phyllobacteriaceae</taxon>
        <taxon>Aminobacter</taxon>
    </lineage>
</organism>
<dbReference type="AlphaFoldDB" id="A0A380WHF5"/>